<name>A0ABW1X0U3_9ACTN</name>
<dbReference type="Gene3D" id="3.40.50.1000">
    <property type="entry name" value="HAD superfamily/HAD-like"/>
    <property type="match status" value="1"/>
</dbReference>
<dbReference type="InterPro" id="IPR036412">
    <property type="entry name" value="HAD-like_sf"/>
</dbReference>
<dbReference type="InterPro" id="IPR006379">
    <property type="entry name" value="HAD-SF_hydro_IIB"/>
</dbReference>
<dbReference type="Gene3D" id="3.30.1240.10">
    <property type="match status" value="1"/>
</dbReference>
<dbReference type="SUPFAM" id="SSF56784">
    <property type="entry name" value="HAD-like"/>
    <property type="match status" value="1"/>
</dbReference>
<dbReference type="EMBL" id="JBHSUA010000003">
    <property type="protein sequence ID" value="MFC6395486.1"/>
    <property type="molecule type" value="Genomic_DNA"/>
</dbReference>
<dbReference type="RefSeq" id="WP_343885502.1">
    <property type="nucleotide sequence ID" value="NZ_BAAAKI010000006.1"/>
</dbReference>
<dbReference type="PANTHER" id="PTHR10000:SF8">
    <property type="entry name" value="HAD SUPERFAMILY HYDROLASE-LIKE, TYPE 3"/>
    <property type="match status" value="1"/>
</dbReference>
<dbReference type="Pfam" id="PF08282">
    <property type="entry name" value="Hydrolase_3"/>
    <property type="match status" value="1"/>
</dbReference>
<gene>
    <name evidence="1" type="ORF">ACFP57_00545</name>
</gene>
<dbReference type="NCBIfam" id="TIGR01484">
    <property type="entry name" value="HAD-SF-IIB"/>
    <property type="match status" value="1"/>
</dbReference>
<protein>
    <submittedName>
        <fullName evidence="1">HAD-IIB family hydrolase</fullName>
    </submittedName>
</protein>
<dbReference type="PANTHER" id="PTHR10000">
    <property type="entry name" value="PHOSPHOSERINE PHOSPHATASE"/>
    <property type="match status" value="1"/>
</dbReference>
<reference evidence="2" key="1">
    <citation type="journal article" date="2019" name="Int. J. Syst. Evol. Microbiol.">
        <title>The Global Catalogue of Microorganisms (GCM) 10K type strain sequencing project: providing services to taxonomists for standard genome sequencing and annotation.</title>
        <authorList>
            <consortium name="The Broad Institute Genomics Platform"/>
            <consortium name="The Broad Institute Genome Sequencing Center for Infectious Disease"/>
            <person name="Wu L."/>
            <person name="Ma J."/>
        </authorList>
    </citation>
    <scope>NUCLEOTIDE SEQUENCE [LARGE SCALE GENOMIC DNA]</scope>
    <source>
        <strain evidence="2">CGMCC 1.15277</strain>
    </source>
</reference>
<dbReference type="InterPro" id="IPR023214">
    <property type="entry name" value="HAD_sf"/>
</dbReference>
<evidence type="ECO:0000313" key="1">
    <source>
        <dbReference type="EMBL" id="MFC6395486.1"/>
    </source>
</evidence>
<organism evidence="1 2">
    <name type="scientific">Luteococcus sanguinis</name>
    <dbReference type="NCBI Taxonomy" id="174038"/>
    <lineage>
        <taxon>Bacteria</taxon>
        <taxon>Bacillati</taxon>
        <taxon>Actinomycetota</taxon>
        <taxon>Actinomycetes</taxon>
        <taxon>Propionibacteriales</taxon>
        <taxon>Propionibacteriaceae</taxon>
        <taxon>Luteococcus</taxon>
    </lineage>
</organism>
<evidence type="ECO:0000313" key="2">
    <source>
        <dbReference type="Proteomes" id="UP001596266"/>
    </source>
</evidence>
<accession>A0ABW1X0U3</accession>
<keyword evidence="1" id="KW-0378">Hydrolase</keyword>
<dbReference type="GO" id="GO:0016787">
    <property type="term" value="F:hydrolase activity"/>
    <property type="evidence" value="ECO:0007669"/>
    <property type="project" value="UniProtKB-KW"/>
</dbReference>
<keyword evidence="2" id="KW-1185">Reference proteome</keyword>
<comment type="caution">
    <text evidence="1">The sequence shown here is derived from an EMBL/GenBank/DDBJ whole genome shotgun (WGS) entry which is preliminary data.</text>
</comment>
<sequence>MGIQLVVFDVDGTLLHTGERLADATAERIAALAGTGAQLALASARPTESLRLVRDQIGVPMHLVGFNGAEVLHADDTPVREVGFAIEGRLAAALANFVAAGGNAINVYCSDGRWLGIGEKELLDREEHDTWTKATKRLANIRADQLLGLRVRKIMAEGDDRAIPEVRTAVESVPGLVFTHSGMGLNDIWHVDSGKGNALVALGKALKIPLSDVLAVGDSDTDVPMLMAAGTSIAVLPGASDARAAATHSVRGAGSTELFKLVTRLIGRGTIPTQA</sequence>
<proteinExistence type="predicted"/>
<dbReference type="Proteomes" id="UP001596266">
    <property type="component" value="Unassembled WGS sequence"/>
</dbReference>